<organism evidence="6 7">
    <name type="scientific">Natronocella acetinitrilica</name>
    <dbReference type="NCBI Taxonomy" id="414046"/>
    <lineage>
        <taxon>Bacteria</taxon>
        <taxon>Pseudomonadati</taxon>
        <taxon>Pseudomonadota</taxon>
        <taxon>Gammaproteobacteria</taxon>
        <taxon>Chromatiales</taxon>
        <taxon>Ectothiorhodospiraceae</taxon>
        <taxon>Natronocella</taxon>
    </lineage>
</organism>
<dbReference type="Pfam" id="PF04352">
    <property type="entry name" value="ProQ"/>
    <property type="match status" value="1"/>
</dbReference>
<dbReference type="PANTHER" id="PTHR38106">
    <property type="entry name" value="RNA CHAPERONE PROQ"/>
    <property type="match status" value="1"/>
</dbReference>
<feature type="compositionally biased region" description="Basic residues" evidence="4">
    <location>
        <begin position="119"/>
        <end position="134"/>
    </location>
</feature>
<dbReference type="GO" id="GO:0034057">
    <property type="term" value="F:RNA strand-exchange activity"/>
    <property type="evidence" value="ECO:0007669"/>
    <property type="project" value="InterPro"/>
</dbReference>
<feature type="compositionally biased region" description="Basic and acidic residues" evidence="4">
    <location>
        <begin position="102"/>
        <end position="117"/>
    </location>
</feature>
<feature type="domain" description="ProQ/FinO" evidence="5">
    <location>
        <begin position="10"/>
        <end position="128"/>
    </location>
</feature>
<dbReference type="Gene3D" id="1.10.1710.10">
    <property type="entry name" value="ProQ/FinO domain"/>
    <property type="match status" value="1"/>
</dbReference>
<evidence type="ECO:0000313" key="6">
    <source>
        <dbReference type="EMBL" id="MCP1676620.1"/>
    </source>
</evidence>
<gene>
    <name evidence="6" type="ORF">J2T57_003791</name>
</gene>
<dbReference type="InterPro" id="IPR023529">
    <property type="entry name" value="ProQ"/>
</dbReference>
<name>A0AAE3G6F3_9GAMM</name>
<dbReference type="GO" id="GO:0010608">
    <property type="term" value="P:post-transcriptional regulation of gene expression"/>
    <property type="evidence" value="ECO:0007669"/>
    <property type="project" value="InterPro"/>
</dbReference>
<accession>A0AAE3G6F3</accession>
<evidence type="ECO:0000259" key="5">
    <source>
        <dbReference type="SMART" id="SM00945"/>
    </source>
</evidence>
<protein>
    <submittedName>
        <fullName evidence="6">ProP effector</fullName>
    </submittedName>
</protein>
<evidence type="ECO:0000256" key="3">
    <source>
        <dbReference type="ARBA" id="ARBA00023186"/>
    </source>
</evidence>
<keyword evidence="7" id="KW-1185">Reference proteome</keyword>
<keyword evidence="3" id="KW-0143">Chaperone</keyword>
<dbReference type="AlphaFoldDB" id="A0AAE3G6F3"/>
<dbReference type="GO" id="GO:0033592">
    <property type="term" value="F:RNA strand annealing activity"/>
    <property type="evidence" value="ECO:0007669"/>
    <property type="project" value="InterPro"/>
</dbReference>
<dbReference type="EMBL" id="JALJXV010000010">
    <property type="protein sequence ID" value="MCP1676620.1"/>
    <property type="molecule type" value="Genomic_DNA"/>
</dbReference>
<keyword evidence="2" id="KW-0694">RNA-binding</keyword>
<dbReference type="InterPro" id="IPR016103">
    <property type="entry name" value="ProQ/FinO"/>
</dbReference>
<evidence type="ECO:0000256" key="4">
    <source>
        <dbReference type="SAM" id="MobiDB-lite"/>
    </source>
</evidence>
<evidence type="ECO:0000256" key="1">
    <source>
        <dbReference type="ARBA" id="ARBA00022490"/>
    </source>
</evidence>
<feature type="region of interest" description="Disordered" evidence="4">
    <location>
        <begin position="91"/>
        <end position="143"/>
    </location>
</feature>
<dbReference type="SMART" id="SM00945">
    <property type="entry name" value="ProQ"/>
    <property type="match status" value="1"/>
</dbReference>
<proteinExistence type="predicted"/>
<sequence>MADTANQKQERAKRARTFLDELIERYPQCFTRDREAMRPLAIGIQKPLRQDLDNDNSVEEVPGWLVRQALALYTRSPAYLEATIAGRNRVSLDGSDAGAVTDEARRYAEERRAEQKRLQAARKPRPKRAVKPKRPSADELRQRKLEALANKFNNR</sequence>
<dbReference type="GO" id="GO:0005829">
    <property type="term" value="C:cytosol"/>
    <property type="evidence" value="ECO:0007669"/>
    <property type="project" value="TreeGrafter"/>
</dbReference>
<dbReference type="Proteomes" id="UP001205843">
    <property type="component" value="Unassembled WGS sequence"/>
</dbReference>
<comment type="caution">
    <text evidence="6">The sequence shown here is derived from an EMBL/GenBank/DDBJ whole genome shotgun (WGS) entry which is preliminary data.</text>
</comment>
<evidence type="ECO:0000313" key="7">
    <source>
        <dbReference type="Proteomes" id="UP001205843"/>
    </source>
</evidence>
<dbReference type="PANTHER" id="PTHR38106:SF1">
    <property type="entry name" value="RNA CHAPERONE PROQ"/>
    <property type="match status" value="1"/>
</dbReference>
<dbReference type="InterPro" id="IPR036442">
    <property type="entry name" value="ProQ/FinO_sf"/>
</dbReference>
<keyword evidence="1" id="KW-0963">Cytoplasm</keyword>
<dbReference type="RefSeq" id="WP_253483299.1">
    <property type="nucleotide sequence ID" value="NZ_JALJXV010000010.1"/>
</dbReference>
<reference evidence="6" key="1">
    <citation type="submission" date="2022-03" db="EMBL/GenBank/DDBJ databases">
        <title>Genomic Encyclopedia of Type Strains, Phase III (KMG-III): the genomes of soil and plant-associated and newly described type strains.</title>
        <authorList>
            <person name="Whitman W."/>
        </authorList>
    </citation>
    <scope>NUCLEOTIDE SEQUENCE</scope>
    <source>
        <strain evidence="6">ANL 6-2</strain>
    </source>
</reference>
<dbReference type="SUPFAM" id="SSF48657">
    <property type="entry name" value="FinO-like"/>
    <property type="match status" value="1"/>
</dbReference>
<evidence type="ECO:0000256" key="2">
    <source>
        <dbReference type="ARBA" id="ARBA00022884"/>
    </source>
</evidence>